<gene>
    <name evidence="2" type="ORF">CE91St55_27460</name>
</gene>
<sequence>MNRENKRKQYEKGYYKTHACNDSFTCKVCGRLVIPAGAGSEHRNHCPNCLQSLHVDIEPGDRESDCGGIMEPIAVWVRKNGEWAIIHRCRRCGQLSSNRIAADDNPMKLMSIAMKPVALPPFPVERIEEMTNLMAGDGSLN</sequence>
<feature type="domain" description="RNHCP" evidence="1">
    <location>
        <begin position="22"/>
        <end position="110"/>
    </location>
</feature>
<dbReference type="AlphaFoldDB" id="A0AA37JLM4"/>
<evidence type="ECO:0000313" key="2">
    <source>
        <dbReference type="EMBL" id="GKH00765.1"/>
    </source>
</evidence>
<evidence type="ECO:0000259" key="1">
    <source>
        <dbReference type="Pfam" id="PF12647"/>
    </source>
</evidence>
<dbReference type="Proteomes" id="UP001055091">
    <property type="component" value="Unassembled WGS sequence"/>
</dbReference>
<dbReference type="EMBL" id="BQNJ01000001">
    <property type="protein sequence ID" value="GKH00765.1"/>
    <property type="molecule type" value="Genomic_DNA"/>
</dbReference>
<comment type="caution">
    <text evidence="2">The sequence shown here is derived from an EMBL/GenBank/DDBJ whole genome shotgun (WGS) entry which is preliminary data.</text>
</comment>
<dbReference type="Pfam" id="PF12647">
    <property type="entry name" value="RNHCP"/>
    <property type="match status" value="1"/>
</dbReference>
<organism evidence="2 3">
    <name type="scientific">Hungatella hathewayi</name>
    <dbReference type="NCBI Taxonomy" id="154046"/>
    <lineage>
        <taxon>Bacteria</taxon>
        <taxon>Bacillati</taxon>
        <taxon>Bacillota</taxon>
        <taxon>Clostridia</taxon>
        <taxon>Lachnospirales</taxon>
        <taxon>Lachnospiraceae</taxon>
        <taxon>Hungatella</taxon>
    </lineage>
</organism>
<accession>A0AA37JLM4</accession>
<reference evidence="2" key="1">
    <citation type="submission" date="2022-01" db="EMBL/GenBank/DDBJ databases">
        <title>Novel bile acid biosynthetic pathways are enriched in the microbiome of centenarians.</title>
        <authorList>
            <person name="Sato Y."/>
            <person name="Atarashi K."/>
            <person name="Plichta R.D."/>
            <person name="Arai Y."/>
            <person name="Sasajima S."/>
            <person name="Kearney M.S."/>
            <person name="Suda W."/>
            <person name="Takeshita K."/>
            <person name="Sasaki T."/>
            <person name="Okamoto S."/>
            <person name="Skelly N.A."/>
            <person name="Okamura Y."/>
            <person name="Vlamakis H."/>
            <person name="Li Y."/>
            <person name="Tanoue T."/>
            <person name="Takei H."/>
            <person name="Nittono H."/>
            <person name="Narushima S."/>
            <person name="Irie J."/>
            <person name="Itoh H."/>
            <person name="Moriya K."/>
            <person name="Sugiura Y."/>
            <person name="Suematsu M."/>
            <person name="Moritoki N."/>
            <person name="Shibata S."/>
            <person name="Littman R.D."/>
            <person name="Fischbach A.M."/>
            <person name="Uwamino Y."/>
            <person name="Inoue T."/>
            <person name="Honda A."/>
            <person name="Hattori M."/>
            <person name="Murai T."/>
            <person name="Xavier J.R."/>
            <person name="Hirose N."/>
            <person name="Honda K."/>
        </authorList>
    </citation>
    <scope>NUCLEOTIDE SEQUENCE</scope>
    <source>
        <strain evidence="2">CE91-St55</strain>
    </source>
</reference>
<dbReference type="InterPro" id="IPR024439">
    <property type="entry name" value="RNHCP"/>
</dbReference>
<dbReference type="RefSeq" id="WP_165642381.1">
    <property type="nucleotide sequence ID" value="NZ_BQNJ01000001.1"/>
</dbReference>
<protein>
    <submittedName>
        <fullName evidence="2">RNHCP domain-containing protein</fullName>
    </submittedName>
</protein>
<name>A0AA37JLM4_9FIRM</name>
<evidence type="ECO:0000313" key="3">
    <source>
        <dbReference type="Proteomes" id="UP001055091"/>
    </source>
</evidence>
<proteinExistence type="predicted"/>